<dbReference type="RefSeq" id="WP_327617012.1">
    <property type="nucleotide sequence ID" value="NZ_JAYWTM010000001.1"/>
</dbReference>
<evidence type="ECO:0008006" key="4">
    <source>
        <dbReference type="Google" id="ProtNLM"/>
    </source>
</evidence>
<evidence type="ECO:0000313" key="3">
    <source>
        <dbReference type="Proteomes" id="UP001309705"/>
    </source>
</evidence>
<proteinExistence type="predicted"/>
<feature type="chain" id="PRO_5045214788" description="Type 1 fimbrial protein" evidence="1">
    <location>
        <begin position="25"/>
        <end position="107"/>
    </location>
</feature>
<sequence>MRRVKQWALLGGLTLCSLAAGAAAASSGKASGIIRFTGQIVEAPCVVSTEQTMVNLACHRDGKPVSYKYNARSPVTANNALPETIESTRLDWINPERTMSVLTITYR</sequence>
<keyword evidence="3" id="KW-1185">Reference proteome</keyword>
<evidence type="ECO:0000256" key="1">
    <source>
        <dbReference type="SAM" id="SignalP"/>
    </source>
</evidence>
<feature type="signal peptide" evidence="1">
    <location>
        <begin position="1"/>
        <end position="24"/>
    </location>
</feature>
<protein>
    <recommendedName>
        <fullName evidence="4">Type 1 fimbrial protein</fullName>
    </recommendedName>
</protein>
<name>A0ABU6JMW0_9GAMM</name>
<comment type="caution">
    <text evidence="2">The sequence shown here is derived from an EMBL/GenBank/DDBJ whole genome shotgun (WGS) entry which is preliminary data.</text>
</comment>
<evidence type="ECO:0000313" key="2">
    <source>
        <dbReference type="EMBL" id="MEC5341902.1"/>
    </source>
</evidence>
<accession>A0ABU6JMW0</accession>
<reference evidence="2 3" key="1">
    <citation type="journal article" date="2017" name="Int. J. Syst. Evol. Microbiol.">
        <title>Brenneria populi subsp. brevivirga subsp. nov. isolated from symptomatic bark of Populus x euramericana canker, and description of Brenneria populi subsp. populi subsp. nov.</title>
        <authorList>
            <person name="Zheng M.H."/>
            <person name="Piao C.G."/>
            <person name="Xue H."/>
            <person name="Guo M.W."/>
            <person name="Li Y."/>
        </authorList>
    </citation>
    <scope>NUCLEOTIDE SEQUENCE [LARGE SCALE GENOMIC DNA]</scope>
    <source>
        <strain evidence="2 3">D9-5</strain>
    </source>
</reference>
<dbReference type="Proteomes" id="UP001309705">
    <property type="component" value="Unassembled WGS sequence"/>
</dbReference>
<dbReference type="EMBL" id="JAYWTM010000001">
    <property type="protein sequence ID" value="MEC5341902.1"/>
    <property type="molecule type" value="Genomic_DNA"/>
</dbReference>
<organism evidence="2 3">
    <name type="scientific">Brenneria populi</name>
    <dbReference type="NCBI Taxonomy" id="1505588"/>
    <lineage>
        <taxon>Bacteria</taxon>
        <taxon>Pseudomonadati</taxon>
        <taxon>Pseudomonadota</taxon>
        <taxon>Gammaproteobacteria</taxon>
        <taxon>Enterobacterales</taxon>
        <taxon>Pectobacteriaceae</taxon>
        <taxon>Brenneria</taxon>
    </lineage>
</organism>
<keyword evidence="1" id="KW-0732">Signal</keyword>
<gene>
    <name evidence="2" type="ORF">VSX58_04635</name>
</gene>